<reference evidence="2" key="1">
    <citation type="submission" date="2016-10" db="EMBL/GenBank/DDBJ databases">
        <authorList>
            <person name="Varghese N."/>
            <person name="Submissions S."/>
        </authorList>
    </citation>
    <scope>NUCLEOTIDE SEQUENCE [LARGE SCALE GENOMIC DNA]</scope>
    <source>
        <strain evidence="2">Gh-48</strain>
    </source>
</reference>
<evidence type="ECO:0000313" key="1">
    <source>
        <dbReference type="EMBL" id="SEN06726.1"/>
    </source>
</evidence>
<dbReference type="EMBL" id="FOCL01000002">
    <property type="protein sequence ID" value="SEN06726.1"/>
    <property type="molecule type" value="Genomic_DNA"/>
</dbReference>
<organism evidence="1 2">
    <name type="scientific">Mucilaginibacter gossypiicola</name>
    <dbReference type="NCBI Taxonomy" id="551995"/>
    <lineage>
        <taxon>Bacteria</taxon>
        <taxon>Pseudomonadati</taxon>
        <taxon>Bacteroidota</taxon>
        <taxon>Sphingobacteriia</taxon>
        <taxon>Sphingobacteriales</taxon>
        <taxon>Sphingobacteriaceae</taxon>
        <taxon>Mucilaginibacter</taxon>
    </lineage>
</organism>
<accession>A0A1H8DHU2</accession>
<dbReference type="AlphaFoldDB" id="A0A1H8DHU2"/>
<dbReference type="Proteomes" id="UP000198942">
    <property type="component" value="Unassembled WGS sequence"/>
</dbReference>
<sequence length="80" mass="8623">MAQFSEETVADGIQQLINAFQEQLDGRIIGIRSITFELSDETEQEIDLPEDGHGVIGDPGSSPNTVCTPLGGGMWQCVKT</sequence>
<name>A0A1H8DHU2_9SPHI</name>
<evidence type="ECO:0000313" key="2">
    <source>
        <dbReference type="Proteomes" id="UP000198942"/>
    </source>
</evidence>
<gene>
    <name evidence="1" type="ORF">SAMN05192574_102349</name>
</gene>
<proteinExistence type="predicted"/>
<keyword evidence="2" id="KW-1185">Reference proteome</keyword>
<dbReference type="STRING" id="551995.SAMN05192574_102349"/>
<dbReference type="RefSeq" id="WP_091209463.1">
    <property type="nucleotide sequence ID" value="NZ_FOCL01000002.1"/>
</dbReference>
<protein>
    <submittedName>
        <fullName evidence="1">Uncharacterized protein</fullName>
    </submittedName>
</protein>